<gene>
    <name evidence="5" type="ORF">EH55_01110</name>
</gene>
<dbReference type="RefSeq" id="WP_037975115.1">
    <property type="nucleotide sequence ID" value="NZ_JAWRIX010000056.1"/>
</dbReference>
<dbReference type="PIRSF" id="PIRSF002070">
    <property type="entry name" value="SSB"/>
    <property type="match status" value="1"/>
</dbReference>
<sequence length="184" mass="20635">MSRDFNRVILMGRLARDPEVRFTPSKQKVARFTLCTGRQWKNKVTGELQSHTDFITVTAWSFTADLLERYVKKGSQILVEGRISTRDYDDVKTGQHKWVTEVVAENIVLLGSPRRDGDQSGSYQQQNYGGQQPYQHQAQQQSDAMPAPDMGSLRNEGGFDDGFPLDFSELGGGADQSGDVEIPF</sequence>
<dbReference type="Gene3D" id="2.40.50.140">
    <property type="entry name" value="Nucleic acid-binding proteins"/>
    <property type="match status" value="1"/>
</dbReference>
<evidence type="ECO:0000313" key="5">
    <source>
        <dbReference type="EMBL" id="KEJ92809.1"/>
    </source>
</evidence>
<dbReference type="SUPFAM" id="SSF50249">
    <property type="entry name" value="Nucleic acid-binding proteins"/>
    <property type="match status" value="1"/>
</dbReference>
<dbReference type="PANTHER" id="PTHR10302:SF27">
    <property type="entry name" value="SINGLE-STRANDED DNA-BINDING PROTEIN"/>
    <property type="match status" value="1"/>
</dbReference>
<dbReference type="Pfam" id="PF00436">
    <property type="entry name" value="SSB"/>
    <property type="match status" value="1"/>
</dbReference>
<dbReference type="OrthoDB" id="9809878at2"/>
<dbReference type="Proteomes" id="UP000027665">
    <property type="component" value="Unassembled WGS sequence"/>
</dbReference>
<proteinExistence type="inferred from homology"/>
<dbReference type="eggNOG" id="COG0629">
    <property type="taxonomic scope" value="Bacteria"/>
</dbReference>
<dbReference type="AlphaFoldDB" id="A0A073ISM3"/>
<dbReference type="PROSITE" id="PS50935">
    <property type="entry name" value="SSB"/>
    <property type="match status" value="1"/>
</dbReference>
<protein>
    <recommendedName>
        <fullName evidence="2 3">Single-stranded DNA-binding protein</fullName>
        <shortName evidence="2">SSB</shortName>
    </recommendedName>
</protein>
<keyword evidence="1 2" id="KW-0238">DNA-binding</keyword>
<evidence type="ECO:0000256" key="2">
    <source>
        <dbReference type="HAMAP-Rule" id="MF_00984"/>
    </source>
</evidence>
<dbReference type="HAMAP" id="MF_00984">
    <property type="entry name" value="SSB"/>
    <property type="match status" value="1"/>
</dbReference>
<dbReference type="GO" id="GO:0006260">
    <property type="term" value="P:DNA replication"/>
    <property type="evidence" value="ECO:0007669"/>
    <property type="project" value="InterPro"/>
</dbReference>
<dbReference type="EMBL" id="JMKI01000016">
    <property type="protein sequence ID" value="KEJ92809.1"/>
    <property type="molecule type" value="Genomic_DNA"/>
</dbReference>
<dbReference type="CDD" id="cd04496">
    <property type="entry name" value="SSB_OBF"/>
    <property type="match status" value="1"/>
</dbReference>
<dbReference type="GeneID" id="90983141"/>
<accession>A0A073ISM3</accession>
<organism evidence="5 6">
    <name type="scientific">Synergistes jonesii</name>
    <dbReference type="NCBI Taxonomy" id="2754"/>
    <lineage>
        <taxon>Bacteria</taxon>
        <taxon>Thermotogati</taxon>
        <taxon>Synergistota</taxon>
        <taxon>Synergistia</taxon>
        <taxon>Synergistales</taxon>
        <taxon>Synergistaceae</taxon>
        <taxon>Synergistes</taxon>
    </lineage>
</organism>
<dbReference type="PANTHER" id="PTHR10302">
    <property type="entry name" value="SINGLE-STRANDED DNA-BINDING PROTEIN"/>
    <property type="match status" value="1"/>
</dbReference>
<dbReference type="GO" id="GO:0003697">
    <property type="term" value="F:single-stranded DNA binding"/>
    <property type="evidence" value="ECO:0007669"/>
    <property type="project" value="UniProtKB-UniRule"/>
</dbReference>
<comment type="subunit">
    <text evidence="2">Homotetramer.</text>
</comment>
<dbReference type="InterPro" id="IPR000424">
    <property type="entry name" value="Primosome_PriB/ssb"/>
</dbReference>
<dbReference type="STRING" id="2754.EH55_01110"/>
<evidence type="ECO:0000256" key="1">
    <source>
        <dbReference type="ARBA" id="ARBA00023125"/>
    </source>
</evidence>
<dbReference type="InterPro" id="IPR012340">
    <property type="entry name" value="NA-bd_OB-fold"/>
</dbReference>
<evidence type="ECO:0000256" key="3">
    <source>
        <dbReference type="PIRNR" id="PIRNR002070"/>
    </source>
</evidence>
<comment type="caution">
    <text evidence="5">The sequence shown here is derived from an EMBL/GenBank/DDBJ whole genome shotgun (WGS) entry which is preliminary data.</text>
</comment>
<dbReference type="NCBIfam" id="TIGR00621">
    <property type="entry name" value="ssb"/>
    <property type="match status" value="1"/>
</dbReference>
<feature type="region of interest" description="Disordered" evidence="4">
    <location>
        <begin position="111"/>
        <end position="184"/>
    </location>
</feature>
<dbReference type="InterPro" id="IPR011344">
    <property type="entry name" value="ssDNA-bd"/>
</dbReference>
<evidence type="ECO:0000256" key="4">
    <source>
        <dbReference type="SAM" id="MobiDB-lite"/>
    </source>
</evidence>
<evidence type="ECO:0000313" key="6">
    <source>
        <dbReference type="Proteomes" id="UP000027665"/>
    </source>
</evidence>
<comment type="caution">
    <text evidence="2">Lacks conserved residue(s) required for the propagation of feature annotation.</text>
</comment>
<name>A0A073ISM3_9BACT</name>
<feature type="compositionally biased region" description="Low complexity" evidence="4">
    <location>
        <begin position="119"/>
        <end position="141"/>
    </location>
</feature>
<keyword evidence="6" id="KW-1185">Reference proteome</keyword>
<dbReference type="GO" id="GO:0009295">
    <property type="term" value="C:nucleoid"/>
    <property type="evidence" value="ECO:0007669"/>
    <property type="project" value="TreeGrafter"/>
</dbReference>
<reference evidence="5 6" key="1">
    <citation type="submission" date="2014-04" db="EMBL/GenBank/DDBJ databases">
        <title>Draft Genome Sequence of Synergistes jonesii.</title>
        <authorList>
            <person name="Coil D.A."/>
            <person name="Eisen J.A."/>
            <person name="Holland-Moritz H.E."/>
        </authorList>
    </citation>
    <scope>NUCLEOTIDE SEQUENCE [LARGE SCALE GENOMIC DNA]</scope>
    <source>
        <strain evidence="5 6">78-1</strain>
    </source>
</reference>